<evidence type="ECO:0000259" key="8">
    <source>
        <dbReference type="PROSITE" id="PS50004"/>
    </source>
</evidence>
<dbReference type="GO" id="GO:0008289">
    <property type="term" value="F:lipid binding"/>
    <property type="evidence" value="ECO:0007669"/>
    <property type="project" value="UniProtKB-KW"/>
</dbReference>
<evidence type="ECO:0000313" key="11">
    <source>
        <dbReference type="RefSeq" id="XP_031571972.1"/>
    </source>
</evidence>
<feature type="domain" description="C2" evidence="8">
    <location>
        <begin position="631"/>
        <end position="749"/>
    </location>
</feature>
<dbReference type="InterPro" id="IPR052455">
    <property type="entry name" value="Tricalbin_domain"/>
</dbReference>
<evidence type="ECO:0000256" key="7">
    <source>
        <dbReference type="SAM" id="Phobius"/>
    </source>
</evidence>
<dbReference type="OrthoDB" id="5976018at2759"/>
<dbReference type="CDD" id="cd00030">
    <property type="entry name" value="C2"/>
    <property type="match status" value="2"/>
</dbReference>
<evidence type="ECO:0000256" key="1">
    <source>
        <dbReference type="ARBA" id="ARBA00004370"/>
    </source>
</evidence>
<keyword evidence="3" id="KW-0445">Lipid transport</keyword>
<name>A0A6P8IXW8_ACTTE</name>
<dbReference type="Pfam" id="PF00168">
    <property type="entry name" value="C2"/>
    <property type="match status" value="3"/>
</dbReference>
<keyword evidence="5 7" id="KW-0472">Membrane</keyword>
<dbReference type="RefSeq" id="XP_031571972.1">
    <property type="nucleotide sequence ID" value="XM_031716112.1"/>
</dbReference>
<dbReference type="KEGG" id="aten:116306078"/>
<sequence>MATGTAEEVEAKARRQRQDTQFRLSLFVIALISLSWFLGAFGFSYLWCFFLIPLCFTVWYRKNTKIIDERVREAELYVHRKKALRNEESTEWLNFILNRWWNFSETSLCQLIRASLNPVLDYSRPSFIESMELIEFTFGKKTPFLKHVKVFENIDEGDSPNMPATDQNIFKPPDDMQKRQRHLLVLNMDLCLQAPDTKIVINVRLGGKMLGADVDVSLEDVNLSGRAQIVFEMDHMIPFPHMKSVAVTFLEKPEVSFDVCMMRAVQVMDIPMLKDFINALVIDSLTYALVDPGRIEIPLNSVDTEELLNAPRKSTYANGVLTLTVKGGLPQKFTDDQIFTSFKLADQDEINSEKIQGGTTWEGSFSFLTYDLANEHMTIEVRGKRVFGTKYVLAKYKIFLNSLNLEKKKKVDTALEKEGIKGSRLEVTMEYTALDHIDVSSRTNEKEFLEKYNMNDPVNEVAGVLLVVLHSGAQLLSMDADGYSDPYCIITANKEKIKTTAHVQGTVNPVWDSTTEFFVKDITKTNLFFLVYDRDRNWQGLSDDFMGSCSFNLSKEEPAKIKKKLNLKYKVFGKKRSEDSFMDAGTILVSAVFRPVTSVSKSAKEGDLTSIDNGDVIEDINEHAKKHTLKSSMKTKRQIEEMMLIKERGVLVVTLLQAKNLVSMDSNGLSDPFCVVRVNNSKKFKTKVVYESLAPVWNESVSIAMPQGNDKLIVDMFDKDVFQNDFMGSVTFSPEEIEELSKKTIPEWYKLKDVDTGEIQIRLKKCKPGEQVPDVGQDVDEVNQAQGEGEAGDSGFGESSEAQPEEKDALDMALDNIETYANEEGPPVYYSVSGEIIQASDIKGWGEVHIKGRAEIPRKGRKGTIKYEQVQILTTPPLAPEGGLVKWNHIFQTSGGQSISNEAVLVFELRDAKKKTQGISKMTIKEFFKGHHLKKTKSSSGTEEKCSVTKWLNFEYDGMPAGSLQLMLSYSDVPDAPIAPTKFKRKSLLKRISSNPTI</sequence>
<feature type="transmembrane region" description="Helical" evidence="7">
    <location>
        <begin position="22"/>
        <end position="38"/>
    </location>
</feature>
<dbReference type="GO" id="GO:0016020">
    <property type="term" value="C:membrane"/>
    <property type="evidence" value="ECO:0007669"/>
    <property type="project" value="UniProtKB-SubCell"/>
</dbReference>
<feature type="domain" description="C2" evidence="8">
    <location>
        <begin position="442"/>
        <end position="569"/>
    </location>
</feature>
<dbReference type="InterPro" id="IPR000008">
    <property type="entry name" value="C2_dom"/>
</dbReference>
<feature type="region of interest" description="Disordered" evidence="6">
    <location>
        <begin position="785"/>
        <end position="806"/>
    </location>
</feature>
<dbReference type="InParanoid" id="A0A6P8IXW8"/>
<evidence type="ECO:0000256" key="3">
    <source>
        <dbReference type="ARBA" id="ARBA00023055"/>
    </source>
</evidence>
<keyword evidence="4" id="KW-0446">Lipid-binding</keyword>
<feature type="domain" description="SMP-LTD" evidence="9">
    <location>
        <begin position="86"/>
        <end position="300"/>
    </location>
</feature>
<protein>
    <submittedName>
        <fullName evidence="11">Tricalbin-3-like</fullName>
    </submittedName>
</protein>
<dbReference type="AlphaFoldDB" id="A0A6P8IXW8"/>
<dbReference type="PROSITE" id="PS50004">
    <property type="entry name" value="C2"/>
    <property type="match status" value="2"/>
</dbReference>
<evidence type="ECO:0000256" key="5">
    <source>
        <dbReference type="ARBA" id="ARBA00023136"/>
    </source>
</evidence>
<keyword evidence="10" id="KW-1185">Reference proteome</keyword>
<reference evidence="11" key="1">
    <citation type="submission" date="2025-08" db="UniProtKB">
        <authorList>
            <consortium name="RefSeq"/>
        </authorList>
    </citation>
    <scope>IDENTIFICATION</scope>
    <source>
        <tissue evidence="11">Tentacle</tissue>
    </source>
</reference>
<keyword evidence="2" id="KW-0813">Transport</keyword>
<gene>
    <name evidence="11" type="primary">LOC116306078</name>
</gene>
<evidence type="ECO:0000259" key="9">
    <source>
        <dbReference type="PROSITE" id="PS51847"/>
    </source>
</evidence>
<proteinExistence type="predicted"/>
<dbReference type="PANTHER" id="PTHR46980:SF2">
    <property type="entry name" value="TRICALBIN-1-RELATED"/>
    <property type="match status" value="1"/>
</dbReference>
<dbReference type="GeneID" id="116306078"/>
<evidence type="ECO:0000256" key="4">
    <source>
        <dbReference type="ARBA" id="ARBA00023121"/>
    </source>
</evidence>
<dbReference type="InterPro" id="IPR035892">
    <property type="entry name" value="C2_domain_sf"/>
</dbReference>
<dbReference type="SUPFAM" id="SSF49562">
    <property type="entry name" value="C2 domain (Calcium/lipid-binding domain, CaLB)"/>
    <property type="match status" value="2"/>
</dbReference>
<evidence type="ECO:0000256" key="6">
    <source>
        <dbReference type="SAM" id="MobiDB-lite"/>
    </source>
</evidence>
<dbReference type="Proteomes" id="UP000515163">
    <property type="component" value="Unplaced"/>
</dbReference>
<dbReference type="PANTHER" id="PTHR46980">
    <property type="entry name" value="TRICALBIN-1-RELATED"/>
    <property type="match status" value="1"/>
</dbReference>
<dbReference type="Pfam" id="PF25669">
    <property type="entry name" value="SMP_MUG190-like"/>
    <property type="match status" value="1"/>
</dbReference>
<dbReference type="SMART" id="SM00239">
    <property type="entry name" value="C2"/>
    <property type="match status" value="2"/>
</dbReference>
<accession>A0A6P8IXW8</accession>
<dbReference type="InterPro" id="IPR031468">
    <property type="entry name" value="SMP_LBD"/>
</dbReference>
<keyword evidence="7" id="KW-0812">Transmembrane</keyword>
<dbReference type="Gene3D" id="2.60.40.150">
    <property type="entry name" value="C2 domain"/>
    <property type="match status" value="2"/>
</dbReference>
<organism evidence="10 11">
    <name type="scientific">Actinia tenebrosa</name>
    <name type="common">Australian red waratah sea anemone</name>
    <dbReference type="NCBI Taxonomy" id="6105"/>
    <lineage>
        <taxon>Eukaryota</taxon>
        <taxon>Metazoa</taxon>
        <taxon>Cnidaria</taxon>
        <taxon>Anthozoa</taxon>
        <taxon>Hexacorallia</taxon>
        <taxon>Actiniaria</taxon>
        <taxon>Actiniidae</taxon>
        <taxon>Actinia</taxon>
    </lineage>
</organism>
<comment type="subcellular location">
    <subcellularLocation>
        <location evidence="1">Membrane</location>
    </subcellularLocation>
</comment>
<evidence type="ECO:0000256" key="2">
    <source>
        <dbReference type="ARBA" id="ARBA00022448"/>
    </source>
</evidence>
<keyword evidence="7" id="KW-1133">Transmembrane helix</keyword>
<dbReference type="GO" id="GO:0006869">
    <property type="term" value="P:lipid transport"/>
    <property type="evidence" value="ECO:0007669"/>
    <property type="project" value="UniProtKB-KW"/>
</dbReference>
<evidence type="ECO:0000313" key="10">
    <source>
        <dbReference type="Proteomes" id="UP000515163"/>
    </source>
</evidence>
<dbReference type="PROSITE" id="PS51847">
    <property type="entry name" value="SMP"/>
    <property type="match status" value="1"/>
</dbReference>